<dbReference type="Proteomes" id="UP001175271">
    <property type="component" value="Unassembled WGS sequence"/>
</dbReference>
<sequence>MKVFLAVFLLSASLAFSEAACGWTGCLPFWGGRSMCPNGQVPLQERHSCPISTGGVDFYCCEPKGCYQTLCLYIDPSPCLPNYTITSKVGCTLYNHLGNLAGMKYTCCPP</sequence>
<feature type="signal peptide" evidence="1">
    <location>
        <begin position="1"/>
        <end position="19"/>
    </location>
</feature>
<evidence type="ECO:0000256" key="1">
    <source>
        <dbReference type="SAM" id="SignalP"/>
    </source>
</evidence>
<dbReference type="EMBL" id="JAUCMV010000002">
    <property type="protein sequence ID" value="KAK0420131.1"/>
    <property type="molecule type" value="Genomic_DNA"/>
</dbReference>
<comment type="caution">
    <text evidence="2">The sequence shown here is derived from an EMBL/GenBank/DDBJ whole genome shotgun (WGS) entry which is preliminary data.</text>
</comment>
<keyword evidence="3" id="KW-1185">Reference proteome</keyword>
<accession>A0AA39IAT7</accession>
<evidence type="ECO:0000313" key="3">
    <source>
        <dbReference type="Proteomes" id="UP001175271"/>
    </source>
</evidence>
<evidence type="ECO:0000313" key="2">
    <source>
        <dbReference type="EMBL" id="KAK0420131.1"/>
    </source>
</evidence>
<reference evidence="2" key="1">
    <citation type="submission" date="2023-06" db="EMBL/GenBank/DDBJ databases">
        <title>Genomic analysis of the entomopathogenic nematode Steinernema hermaphroditum.</title>
        <authorList>
            <person name="Schwarz E.M."/>
            <person name="Heppert J.K."/>
            <person name="Baniya A."/>
            <person name="Schwartz H.T."/>
            <person name="Tan C.-H."/>
            <person name="Antoshechkin I."/>
            <person name="Sternberg P.W."/>
            <person name="Goodrich-Blair H."/>
            <person name="Dillman A.R."/>
        </authorList>
    </citation>
    <scope>NUCLEOTIDE SEQUENCE</scope>
    <source>
        <strain evidence="2">PS9179</strain>
        <tissue evidence="2">Whole animal</tissue>
    </source>
</reference>
<keyword evidence="1" id="KW-0732">Signal</keyword>
<organism evidence="2 3">
    <name type="scientific">Steinernema hermaphroditum</name>
    <dbReference type="NCBI Taxonomy" id="289476"/>
    <lineage>
        <taxon>Eukaryota</taxon>
        <taxon>Metazoa</taxon>
        <taxon>Ecdysozoa</taxon>
        <taxon>Nematoda</taxon>
        <taxon>Chromadorea</taxon>
        <taxon>Rhabditida</taxon>
        <taxon>Tylenchina</taxon>
        <taxon>Panagrolaimomorpha</taxon>
        <taxon>Strongyloidoidea</taxon>
        <taxon>Steinernematidae</taxon>
        <taxon>Steinernema</taxon>
    </lineage>
</organism>
<name>A0AA39IAT7_9BILA</name>
<dbReference type="AlphaFoldDB" id="A0AA39IAT7"/>
<proteinExistence type="predicted"/>
<gene>
    <name evidence="2" type="ORF">QR680_014532</name>
</gene>
<feature type="chain" id="PRO_5041393622" evidence="1">
    <location>
        <begin position="20"/>
        <end position="110"/>
    </location>
</feature>
<protein>
    <submittedName>
        <fullName evidence="2">Uncharacterized protein</fullName>
    </submittedName>
</protein>